<evidence type="ECO:0000256" key="7">
    <source>
        <dbReference type="ARBA" id="ARBA00023136"/>
    </source>
</evidence>
<sequence length="383" mass="42495">MIEVLRRWYERHFTDPQVVILALLLLAGFLLVIFAGRILAPLLASLVIAYLLEGAVAKLTRLRVPRLLSVILVMAAFFALVTAALFGLVPLMSQQVTQLVRELPVMISQGQALLLQLPERYPQIVSEEQVFEIMGAIRAEATQFGQQVVKFSLASAQHLVTVVIYLIVVPLMVFFMLKDRDAILNWFMGFMPRDRRLAGQVWNEVNVKIASYVRGKFIEILLVWAVSFITFHWFGLQYAVLLSFMVGISVIIPYIGAAVVTIPVALVAYFQFGLSSEFAWVLIAYGVIQFLDGNVLVPLLFSEVVNLHPVAIIAAVFIFGGIWGLWGVFFAIPLATLVHAVLKSWPRHEGARQDDSGDSGEPEPPDVPDSGERPGSAPGHRMA</sequence>
<protein>
    <submittedName>
        <fullName evidence="10">Permease PerM (YfgO)</fullName>
    </submittedName>
</protein>
<dbReference type="OrthoDB" id="5562213at2"/>
<dbReference type="EMBL" id="CP003989">
    <property type="protein sequence ID" value="AGA35045.1"/>
    <property type="molecule type" value="Genomic_DNA"/>
</dbReference>
<proteinExistence type="inferred from homology"/>
<feature type="region of interest" description="Disordered" evidence="8">
    <location>
        <begin position="349"/>
        <end position="383"/>
    </location>
</feature>
<dbReference type="PANTHER" id="PTHR21716">
    <property type="entry name" value="TRANSMEMBRANE PROTEIN"/>
    <property type="match status" value="1"/>
</dbReference>
<dbReference type="GO" id="GO:0005886">
    <property type="term" value="C:plasma membrane"/>
    <property type="evidence" value="ECO:0007669"/>
    <property type="project" value="UniProtKB-SubCell"/>
</dbReference>
<evidence type="ECO:0000256" key="2">
    <source>
        <dbReference type="ARBA" id="ARBA00009773"/>
    </source>
</evidence>
<dbReference type="eggNOG" id="COG0628">
    <property type="taxonomic scope" value="Bacteria"/>
</dbReference>
<gene>
    <name evidence="10" type="primary">perM [H]</name>
    <name evidence="10" type="ordered locus">TVNIR_3409</name>
</gene>
<evidence type="ECO:0000256" key="3">
    <source>
        <dbReference type="ARBA" id="ARBA00022448"/>
    </source>
</evidence>
<feature type="transmembrane region" description="Helical" evidence="9">
    <location>
        <begin position="158"/>
        <end position="177"/>
    </location>
</feature>
<dbReference type="PATRIC" id="fig|1255043.3.peg.3439"/>
<feature type="compositionally biased region" description="Acidic residues" evidence="8">
    <location>
        <begin position="356"/>
        <end position="366"/>
    </location>
</feature>
<evidence type="ECO:0000256" key="9">
    <source>
        <dbReference type="SAM" id="Phobius"/>
    </source>
</evidence>
<dbReference type="STRING" id="1255043.TVNIR_3409"/>
<keyword evidence="7 9" id="KW-0472">Membrane</keyword>
<evidence type="ECO:0000256" key="6">
    <source>
        <dbReference type="ARBA" id="ARBA00022989"/>
    </source>
</evidence>
<reference evidence="10" key="1">
    <citation type="submission" date="2015-12" db="EMBL/GenBank/DDBJ databases">
        <authorList>
            <person name="Tikhonova T.V."/>
            <person name="Pavlov A.R."/>
            <person name="Beletsky A.V."/>
            <person name="Mardanov A.V."/>
            <person name="Sorokin D.Y."/>
            <person name="Ravin N.V."/>
            <person name="Popov V.O."/>
        </authorList>
    </citation>
    <scope>NUCLEOTIDE SEQUENCE</scope>
    <source>
        <strain evidence="10">DSM 14787</strain>
    </source>
</reference>
<evidence type="ECO:0000256" key="8">
    <source>
        <dbReference type="SAM" id="MobiDB-lite"/>
    </source>
</evidence>
<dbReference type="KEGG" id="tni:TVNIR_3409"/>
<keyword evidence="6 9" id="KW-1133">Transmembrane helix</keyword>
<evidence type="ECO:0000313" key="11">
    <source>
        <dbReference type="Proteomes" id="UP000010809"/>
    </source>
</evidence>
<organism evidence="10 11">
    <name type="scientific">Thioalkalivibrio nitratireducens (strain DSM 14787 / UNIQEM 213 / ALEN2)</name>
    <dbReference type="NCBI Taxonomy" id="1255043"/>
    <lineage>
        <taxon>Bacteria</taxon>
        <taxon>Pseudomonadati</taxon>
        <taxon>Pseudomonadota</taxon>
        <taxon>Gammaproteobacteria</taxon>
        <taxon>Chromatiales</taxon>
        <taxon>Ectothiorhodospiraceae</taxon>
        <taxon>Thioalkalivibrio</taxon>
    </lineage>
</organism>
<feature type="transmembrane region" description="Helical" evidence="9">
    <location>
        <begin position="217"/>
        <end position="234"/>
    </location>
</feature>
<feature type="transmembrane region" description="Helical" evidence="9">
    <location>
        <begin position="20"/>
        <end position="52"/>
    </location>
</feature>
<dbReference type="Proteomes" id="UP000010809">
    <property type="component" value="Chromosome"/>
</dbReference>
<dbReference type="AlphaFoldDB" id="L0E1G3"/>
<keyword evidence="3" id="KW-0813">Transport</keyword>
<evidence type="ECO:0000256" key="4">
    <source>
        <dbReference type="ARBA" id="ARBA00022475"/>
    </source>
</evidence>
<dbReference type="Pfam" id="PF01594">
    <property type="entry name" value="AI-2E_transport"/>
    <property type="match status" value="1"/>
</dbReference>
<keyword evidence="11" id="KW-1185">Reference proteome</keyword>
<evidence type="ECO:0000256" key="1">
    <source>
        <dbReference type="ARBA" id="ARBA00004651"/>
    </source>
</evidence>
<comment type="subcellular location">
    <subcellularLocation>
        <location evidence="1">Cell membrane</location>
        <topology evidence="1">Multi-pass membrane protein</topology>
    </subcellularLocation>
</comment>
<feature type="transmembrane region" description="Helical" evidence="9">
    <location>
        <begin position="313"/>
        <end position="342"/>
    </location>
</feature>
<evidence type="ECO:0000256" key="5">
    <source>
        <dbReference type="ARBA" id="ARBA00022692"/>
    </source>
</evidence>
<evidence type="ECO:0000313" key="10">
    <source>
        <dbReference type="EMBL" id="AGA35045.1"/>
    </source>
</evidence>
<feature type="transmembrane region" description="Helical" evidence="9">
    <location>
        <begin position="240"/>
        <end position="266"/>
    </location>
</feature>
<keyword evidence="5 9" id="KW-0812">Transmembrane</keyword>
<dbReference type="InterPro" id="IPR002549">
    <property type="entry name" value="AI-2E-like"/>
</dbReference>
<feature type="transmembrane region" description="Helical" evidence="9">
    <location>
        <begin position="278"/>
        <end position="301"/>
    </location>
</feature>
<comment type="similarity">
    <text evidence="2">Belongs to the autoinducer-2 exporter (AI-2E) (TC 2.A.86) family.</text>
</comment>
<dbReference type="HOGENOM" id="CLU_031275_8_0_6"/>
<keyword evidence="4" id="KW-1003">Cell membrane</keyword>
<feature type="transmembrane region" description="Helical" evidence="9">
    <location>
        <begin position="64"/>
        <end position="89"/>
    </location>
</feature>
<dbReference type="GO" id="GO:0055085">
    <property type="term" value="P:transmembrane transport"/>
    <property type="evidence" value="ECO:0007669"/>
    <property type="project" value="TreeGrafter"/>
</dbReference>
<accession>L0E1G3</accession>
<dbReference type="RefSeq" id="WP_015260144.1">
    <property type="nucleotide sequence ID" value="NC_019902.2"/>
</dbReference>
<name>L0E1G3_THIND</name>
<dbReference type="PANTHER" id="PTHR21716:SF53">
    <property type="entry name" value="PERMEASE PERM-RELATED"/>
    <property type="match status" value="1"/>
</dbReference>